<dbReference type="AlphaFoldDB" id="A0A8J3G876"/>
<dbReference type="InterPro" id="IPR055015">
    <property type="entry name" value="GCX_COOH"/>
</dbReference>
<proteinExistence type="predicted"/>
<feature type="domain" description="Secretion system C-terminal sorting" evidence="2">
    <location>
        <begin position="118"/>
        <end position="194"/>
    </location>
</feature>
<dbReference type="NCBIfam" id="TIGR04183">
    <property type="entry name" value="Por_Secre_tail"/>
    <property type="match status" value="1"/>
</dbReference>
<dbReference type="Proteomes" id="UP000598271">
    <property type="component" value="Unassembled WGS sequence"/>
</dbReference>
<evidence type="ECO:0000259" key="2">
    <source>
        <dbReference type="Pfam" id="PF18962"/>
    </source>
</evidence>
<dbReference type="Gene3D" id="2.60.40.4070">
    <property type="match status" value="1"/>
</dbReference>
<organism evidence="3 4">
    <name type="scientific">Persicitalea jodogahamensis</name>
    <dbReference type="NCBI Taxonomy" id="402147"/>
    <lineage>
        <taxon>Bacteria</taxon>
        <taxon>Pseudomonadati</taxon>
        <taxon>Bacteroidota</taxon>
        <taxon>Cytophagia</taxon>
        <taxon>Cytophagales</taxon>
        <taxon>Spirosomataceae</taxon>
        <taxon>Persicitalea</taxon>
    </lineage>
</organism>
<keyword evidence="4" id="KW-1185">Reference proteome</keyword>
<gene>
    <name evidence="3" type="ORF">GCM10007390_07220</name>
</gene>
<protein>
    <recommendedName>
        <fullName evidence="2">Secretion system C-terminal sorting domain-containing protein</fullName>
    </recommendedName>
</protein>
<comment type="caution">
    <text evidence="3">The sequence shown here is derived from an EMBL/GenBank/DDBJ whole genome shotgun (WGS) entry which is preliminary data.</text>
</comment>
<evidence type="ECO:0000256" key="1">
    <source>
        <dbReference type="SAM" id="SignalP"/>
    </source>
</evidence>
<name>A0A8J3G876_9BACT</name>
<dbReference type="EMBL" id="BMXF01000001">
    <property type="protein sequence ID" value="GHB56436.1"/>
    <property type="molecule type" value="Genomic_DNA"/>
</dbReference>
<sequence>MKPQSDKSFKTMKKFPTLFIGAFTVLATIAQAQDCPTTTTLTAPLSGAKVVEQASQHLTAANLVQSGDVAYRAGQSVTLTAGFEVKPGAVFEATIAPCKAVEMNNKSWEDNVFALGSYPNPFAQNTLIEYTIPEASTVSVSIVDLRGVTISRLLTDKAQPEGTHRLTFESDSLPEGVYICTLTTPNGRKTHKIIKQN</sequence>
<evidence type="ECO:0000313" key="4">
    <source>
        <dbReference type="Proteomes" id="UP000598271"/>
    </source>
</evidence>
<accession>A0A8J3G876</accession>
<feature type="chain" id="PRO_5035246268" description="Secretion system C-terminal sorting domain-containing protein" evidence="1">
    <location>
        <begin position="33"/>
        <end position="197"/>
    </location>
</feature>
<dbReference type="InterPro" id="IPR026444">
    <property type="entry name" value="Secre_tail"/>
</dbReference>
<dbReference type="Pfam" id="PF18962">
    <property type="entry name" value="Por_Secre_tail"/>
    <property type="match status" value="1"/>
</dbReference>
<feature type="signal peptide" evidence="1">
    <location>
        <begin position="1"/>
        <end position="32"/>
    </location>
</feature>
<reference evidence="3 4" key="1">
    <citation type="journal article" date="2014" name="Int. J. Syst. Evol. Microbiol.">
        <title>Complete genome sequence of Corynebacterium casei LMG S-19264T (=DSM 44701T), isolated from a smear-ripened cheese.</title>
        <authorList>
            <consortium name="US DOE Joint Genome Institute (JGI-PGF)"/>
            <person name="Walter F."/>
            <person name="Albersmeier A."/>
            <person name="Kalinowski J."/>
            <person name="Ruckert C."/>
        </authorList>
    </citation>
    <scope>NUCLEOTIDE SEQUENCE [LARGE SCALE GENOMIC DNA]</scope>
    <source>
        <strain evidence="3 4">KCTC 12866</strain>
    </source>
</reference>
<dbReference type="NCBIfam" id="NF045639">
    <property type="entry name" value="GCX_COOH"/>
    <property type="match status" value="1"/>
</dbReference>
<evidence type="ECO:0000313" key="3">
    <source>
        <dbReference type="EMBL" id="GHB56436.1"/>
    </source>
</evidence>
<dbReference type="RefSeq" id="WP_189562976.1">
    <property type="nucleotide sequence ID" value="NZ_BMXF01000001.1"/>
</dbReference>
<keyword evidence="1" id="KW-0732">Signal</keyword>